<name>A0A3G8LYL9_9GAMM</name>
<dbReference type="EMBL" id="CP034015">
    <property type="protein sequence ID" value="AZG74853.1"/>
    <property type="molecule type" value="Genomic_DNA"/>
</dbReference>
<organism evidence="1 2">
    <name type="scientific">Shewanella livingstonensis</name>
    <dbReference type="NCBI Taxonomy" id="150120"/>
    <lineage>
        <taxon>Bacteria</taxon>
        <taxon>Pseudomonadati</taxon>
        <taxon>Pseudomonadota</taxon>
        <taxon>Gammaproteobacteria</taxon>
        <taxon>Alteromonadales</taxon>
        <taxon>Shewanellaceae</taxon>
        <taxon>Shewanella</taxon>
    </lineage>
</organism>
<dbReference type="Pfam" id="PF13740">
    <property type="entry name" value="ACT_6"/>
    <property type="match status" value="1"/>
</dbReference>
<gene>
    <name evidence="1" type="ORF">EGC82_20135</name>
</gene>
<dbReference type="PANTHER" id="PTHR34875:SF6">
    <property type="entry name" value="UPF0237 PROTEIN MJ1558"/>
    <property type="match status" value="1"/>
</dbReference>
<dbReference type="RefSeq" id="WP_124732330.1">
    <property type="nucleotide sequence ID" value="NZ_CBCSKC010000060.1"/>
</dbReference>
<evidence type="ECO:0000313" key="1">
    <source>
        <dbReference type="EMBL" id="AZG74853.1"/>
    </source>
</evidence>
<reference evidence="2" key="1">
    <citation type="submission" date="2018-11" db="EMBL/GenBank/DDBJ databases">
        <title>Shewanella sp. M2.</title>
        <authorList>
            <person name="Hwang Y.J."/>
            <person name="Hwang C.Y."/>
        </authorList>
    </citation>
    <scope>NUCLEOTIDE SEQUENCE [LARGE SCALE GENOMIC DNA]</scope>
    <source>
        <strain evidence="2">LMG 19866</strain>
    </source>
</reference>
<protein>
    <submittedName>
        <fullName evidence="1">Transcriptional regulator</fullName>
    </submittedName>
</protein>
<keyword evidence="2" id="KW-1185">Reference proteome</keyword>
<proteinExistence type="predicted"/>
<dbReference type="AlphaFoldDB" id="A0A3G8LYL9"/>
<sequence>MQHKFITTVLGTLQPNLLQSLAQVSRDIGASWETSKVIKLDGQFVAMMRVMIDVDKEAALKQALEQQFGQLTFVYAEFEHESIHFSAECKITLDCSDRSGLTHDINEILADLDVSVDHQECYRVQVTSLGKTVYSSKMTLRLPENVTIALLISQLETLSDNIRIDVGK</sequence>
<dbReference type="InterPro" id="IPR050990">
    <property type="entry name" value="UPF0237/GcvR_regulator"/>
</dbReference>
<dbReference type="KEGG" id="slj:EGC82_20135"/>
<dbReference type="Gene3D" id="3.30.70.260">
    <property type="match status" value="2"/>
</dbReference>
<accession>A0A3G8LYL9</accession>
<dbReference type="PANTHER" id="PTHR34875">
    <property type="entry name" value="UPF0237 PROTEIN MJ1558"/>
    <property type="match status" value="1"/>
</dbReference>
<dbReference type="Proteomes" id="UP000278035">
    <property type="component" value="Chromosome"/>
</dbReference>
<dbReference type="InterPro" id="IPR045865">
    <property type="entry name" value="ACT-like_dom_sf"/>
</dbReference>
<dbReference type="SUPFAM" id="SSF55021">
    <property type="entry name" value="ACT-like"/>
    <property type="match status" value="2"/>
</dbReference>
<dbReference type="OrthoDB" id="5814370at2"/>
<evidence type="ECO:0000313" key="2">
    <source>
        <dbReference type="Proteomes" id="UP000278035"/>
    </source>
</evidence>